<proteinExistence type="predicted"/>
<accession>A0AAW2FWL5</accession>
<sequence>MKSWIYERTKAELAAKLKRLGLECDGPIEKLRNRLRKYVESNSGVRPMAKATDVQSPPHIAIDMADDDDDALVVSINQGKVMDRIRK</sequence>
<evidence type="ECO:0000313" key="1">
    <source>
        <dbReference type="EMBL" id="KAL0120366.1"/>
    </source>
</evidence>
<organism evidence="1 2">
    <name type="scientific">Cardiocondyla obscurior</name>
    <dbReference type="NCBI Taxonomy" id="286306"/>
    <lineage>
        <taxon>Eukaryota</taxon>
        <taxon>Metazoa</taxon>
        <taxon>Ecdysozoa</taxon>
        <taxon>Arthropoda</taxon>
        <taxon>Hexapoda</taxon>
        <taxon>Insecta</taxon>
        <taxon>Pterygota</taxon>
        <taxon>Neoptera</taxon>
        <taxon>Endopterygota</taxon>
        <taxon>Hymenoptera</taxon>
        <taxon>Apocrita</taxon>
        <taxon>Aculeata</taxon>
        <taxon>Formicoidea</taxon>
        <taxon>Formicidae</taxon>
        <taxon>Myrmicinae</taxon>
        <taxon>Cardiocondyla</taxon>
    </lineage>
</organism>
<reference evidence="1 2" key="1">
    <citation type="submission" date="2023-03" db="EMBL/GenBank/DDBJ databases">
        <title>High recombination rates correlate with genetic variation in Cardiocondyla obscurior ants.</title>
        <authorList>
            <person name="Errbii M."/>
        </authorList>
    </citation>
    <scope>NUCLEOTIDE SEQUENCE [LARGE SCALE GENOMIC DNA]</scope>
    <source>
        <strain evidence="1">Alpha-2009</strain>
        <tissue evidence="1">Whole body</tissue>
    </source>
</reference>
<gene>
    <name evidence="1" type="ORF">PUN28_008196</name>
</gene>
<comment type="caution">
    <text evidence="1">The sequence shown here is derived from an EMBL/GenBank/DDBJ whole genome shotgun (WGS) entry which is preliminary data.</text>
</comment>
<name>A0AAW2FWL5_9HYME</name>
<dbReference type="AlphaFoldDB" id="A0AAW2FWL5"/>
<dbReference type="Proteomes" id="UP001430953">
    <property type="component" value="Unassembled WGS sequence"/>
</dbReference>
<protein>
    <recommendedName>
        <fullName evidence="3">SAP domain-containing protein</fullName>
    </recommendedName>
</protein>
<evidence type="ECO:0000313" key="2">
    <source>
        <dbReference type="Proteomes" id="UP001430953"/>
    </source>
</evidence>
<dbReference type="EMBL" id="JADYXP020000007">
    <property type="protein sequence ID" value="KAL0120366.1"/>
    <property type="molecule type" value="Genomic_DNA"/>
</dbReference>
<evidence type="ECO:0008006" key="3">
    <source>
        <dbReference type="Google" id="ProtNLM"/>
    </source>
</evidence>
<keyword evidence="2" id="KW-1185">Reference proteome</keyword>